<comment type="caution">
    <text evidence="5">The sequence shown here is derived from an EMBL/GenBank/DDBJ whole genome shotgun (WGS) entry which is preliminary data.</text>
</comment>
<keyword evidence="6" id="KW-1185">Reference proteome</keyword>
<dbReference type="PANTHER" id="PTHR34216:SF7">
    <property type="entry name" value="POLY-BETA-1,6-N-ACETYL-D-GLUCOSAMINE N-DEACETYLASE"/>
    <property type="match status" value="1"/>
</dbReference>
<evidence type="ECO:0000256" key="2">
    <source>
        <dbReference type="SAM" id="MobiDB-lite"/>
    </source>
</evidence>
<sequence length="395" mass="41456">MATSGTPTPAPARRRRGGRLFAGIAIGVVVLAAVAGTVTAITMARAGGDASSRSSLSTGAAPAAVSTPTSSPTPTPTPTPLTPEEQLLATSADPAACAVSFAGDGVTDAPQLQTQGALYTGLPIPSRDGLVFAGWYATPADAAALAIPGRVNGSELVACTDRRITLNAAWVSPAQNAAEDARIPILMYHQFTAKPEGESGWLRGNYAYIGDFDAHMNHIATGGFYLPTWDELSAFIDGRLYLPNHSVIVTDDDADQTWFDLAAPVVSTYKVLATSFMITAYRQDPPPNPYVLRRSHTHDMHQAGDNGKGRMVNWTPDQIAADLEASAAVLGVKEVVAYPYGHYNDTAKQGVAQAGFEMARTIEPGYVTIGTDKLALPVQRVNYGMGLDALVGLIG</sequence>
<organism evidence="5 6">
    <name type="scientific">Microbacterium kyungheense</name>
    <dbReference type="NCBI Taxonomy" id="1263636"/>
    <lineage>
        <taxon>Bacteria</taxon>
        <taxon>Bacillati</taxon>
        <taxon>Actinomycetota</taxon>
        <taxon>Actinomycetes</taxon>
        <taxon>Micrococcales</taxon>
        <taxon>Microbacteriaceae</taxon>
        <taxon>Microbacterium</taxon>
    </lineage>
</organism>
<dbReference type="PANTHER" id="PTHR34216">
    <property type="match status" value="1"/>
</dbReference>
<feature type="region of interest" description="Disordered" evidence="2">
    <location>
        <begin position="46"/>
        <end position="83"/>
    </location>
</feature>
<gene>
    <name evidence="5" type="ORF">FB391_2790</name>
</gene>
<keyword evidence="3" id="KW-0472">Membrane</keyword>
<dbReference type="GO" id="GO:0016810">
    <property type="term" value="F:hydrolase activity, acting on carbon-nitrogen (but not peptide) bonds"/>
    <property type="evidence" value="ECO:0007669"/>
    <property type="project" value="InterPro"/>
</dbReference>
<dbReference type="Pfam" id="PF01522">
    <property type="entry name" value="Polysacc_deac_1"/>
    <property type="match status" value="1"/>
</dbReference>
<proteinExistence type="predicted"/>
<dbReference type="GO" id="GO:0005975">
    <property type="term" value="P:carbohydrate metabolic process"/>
    <property type="evidence" value="ECO:0007669"/>
    <property type="project" value="InterPro"/>
</dbReference>
<evidence type="ECO:0000256" key="1">
    <source>
        <dbReference type="ARBA" id="ARBA00022729"/>
    </source>
</evidence>
<reference evidence="5 6" key="1">
    <citation type="submission" date="2019-06" db="EMBL/GenBank/DDBJ databases">
        <title>Sequencing the genomes of 1000 actinobacteria strains.</title>
        <authorList>
            <person name="Klenk H.-P."/>
        </authorList>
    </citation>
    <scope>NUCLEOTIDE SEQUENCE [LARGE SCALE GENOMIC DNA]</scope>
    <source>
        <strain evidence="5 6">DSM 105492</strain>
    </source>
</reference>
<feature type="compositionally biased region" description="Low complexity" evidence="2">
    <location>
        <begin position="46"/>
        <end position="70"/>
    </location>
</feature>
<dbReference type="InterPro" id="IPR042229">
    <property type="entry name" value="Listeria/Bacterioides_rpt_sf"/>
</dbReference>
<dbReference type="Proteomes" id="UP000320235">
    <property type="component" value="Unassembled WGS sequence"/>
</dbReference>
<evidence type="ECO:0000256" key="3">
    <source>
        <dbReference type="SAM" id="Phobius"/>
    </source>
</evidence>
<evidence type="ECO:0000313" key="6">
    <source>
        <dbReference type="Proteomes" id="UP000320235"/>
    </source>
</evidence>
<keyword evidence="1" id="KW-0732">Signal</keyword>
<accession>A0A543ERQ1</accession>
<feature type="domain" description="NodB homology" evidence="4">
    <location>
        <begin position="244"/>
        <end position="358"/>
    </location>
</feature>
<feature type="transmembrane region" description="Helical" evidence="3">
    <location>
        <begin position="20"/>
        <end position="44"/>
    </location>
</feature>
<dbReference type="EMBL" id="VFPE01000004">
    <property type="protein sequence ID" value="TQM24277.1"/>
    <property type="molecule type" value="Genomic_DNA"/>
</dbReference>
<dbReference type="SUPFAM" id="SSF88713">
    <property type="entry name" value="Glycoside hydrolase/deacetylase"/>
    <property type="match status" value="1"/>
</dbReference>
<dbReference type="InterPro" id="IPR011330">
    <property type="entry name" value="Glyco_hydro/deAcase_b/a-brl"/>
</dbReference>
<evidence type="ECO:0000259" key="4">
    <source>
        <dbReference type="Pfam" id="PF01522"/>
    </source>
</evidence>
<dbReference type="Gene3D" id="3.20.20.370">
    <property type="entry name" value="Glycoside hydrolase/deacetylase"/>
    <property type="match status" value="1"/>
</dbReference>
<protein>
    <submittedName>
        <fullName evidence="5">Polysaccharide deacetylase</fullName>
    </submittedName>
</protein>
<name>A0A543ERQ1_9MICO</name>
<feature type="compositionally biased region" description="Pro residues" evidence="2">
    <location>
        <begin position="71"/>
        <end position="81"/>
    </location>
</feature>
<dbReference type="AlphaFoldDB" id="A0A543ERQ1"/>
<evidence type="ECO:0000313" key="5">
    <source>
        <dbReference type="EMBL" id="TQM24277.1"/>
    </source>
</evidence>
<dbReference type="RefSeq" id="WP_246093525.1">
    <property type="nucleotide sequence ID" value="NZ_BAABLH010000016.1"/>
</dbReference>
<dbReference type="InterPro" id="IPR002509">
    <property type="entry name" value="NODB_dom"/>
</dbReference>
<dbReference type="InterPro" id="IPR051398">
    <property type="entry name" value="Polysacch_Deacetylase"/>
</dbReference>
<keyword evidence="3" id="KW-0812">Transmembrane</keyword>
<dbReference type="Gene3D" id="2.60.40.4270">
    <property type="entry name" value="Listeria-Bacteroides repeat domain"/>
    <property type="match status" value="1"/>
</dbReference>
<keyword evidence="3" id="KW-1133">Transmembrane helix</keyword>